<dbReference type="Proteomes" id="UP000259465">
    <property type="component" value="Chromosome"/>
</dbReference>
<accession>A0AAD0W7Y9</accession>
<dbReference type="PANTHER" id="PTHR12461:SF105">
    <property type="entry name" value="HYPOXIA-INDUCIBLE FACTOR 1-ALPHA INHIBITOR"/>
    <property type="match status" value="1"/>
</dbReference>
<feature type="domain" description="JmjC" evidence="1">
    <location>
        <begin position="134"/>
        <end position="280"/>
    </location>
</feature>
<dbReference type="InterPro" id="IPR003347">
    <property type="entry name" value="JmjC_dom"/>
</dbReference>
<dbReference type="SMART" id="SM00558">
    <property type="entry name" value="JmjC"/>
    <property type="match status" value="1"/>
</dbReference>
<dbReference type="PANTHER" id="PTHR12461">
    <property type="entry name" value="HYPOXIA-INDUCIBLE FACTOR 1 ALPHA INHIBITOR-RELATED"/>
    <property type="match status" value="1"/>
</dbReference>
<evidence type="ECO:0000313" key="3">
    <source>
        <dbReference type="Proteomes" id="UP000259465"/>
    </source>
</evidence>
<dbReference type="SUPFAM" id="SSF51197">
    <property type="entry name" value="Clavaminate synthase-like"/>
    <property type="match status" value="1"/>
</dbReference>
<evidence type="ECO:0000259" key="1">
    <source>
        <dbReference type="PROSITE" id="PS51184"/>
    </source>
</evidence>
<evidence type="ECO:0000313" key="2">
    <source>
        <dbReference type="EMBL" id="AXT45791.1"/>
    </source>
</evidence>
<organism evidence="2 3">
    <name type="scientific">Chromobacterium rhizoryzae</name>
    <dbReference type="NCBI Taxonomy" id="1778675"/>
    <lineage>
        <taxon>Bacteria</taxon>
        <taxon>Pseudomonadati</taxon>
        <taxon>Pseudomonadota</taxon>
        <taxon>Betaproteobacteria</taxon>
        <taxon>Neisseriales</taxon>
        <taxon>Chromobacteriaceae</taxon>
        <taxon>Chromobacterium</taxon>
    </lineage>
</organism>
<keyword evidence="3" id="KW-1185">Reference proteome</keyword>
<dbReference type="InterPro" id="IPR041667">
    <property type="entry name" value="Cupin_8"/>
</dbReference>
<dbReference type="EMBL" id="CP031968">
    <property type="protein sequence ID" value="AXT45791.1"/>
    <property type="molecule type" value="Genomic_DNA"/>
</dbReference>
<name>A0AAD0W7Y9_9NEIS</name>
<dbReference type="Pfam" id="PF13621">
    <property type="entry name" value="Cupin_8"/>
    <property type="match status" value="1"/>
</dbReference>
<gene>
    <name evidence="2" type="ORF">D1345_06180</name>
</gene>
<dbReference type="KEGG" id="crz:D1345_06180"/>
<dbReference type="RefSeq" id="WP_118266834.1">
    <property type="nucleotide sequence ID" value="NZ_CP031968.1"/>
</dbReference>
<sequence>MQNAPVLIEANILKRRDVASLQVVENAFSDGSVAEALRRAPDIERRRGLSKETFDREYRHRQRPVILEGYAADWPAVRHWSFEHLARRCGATPVVVNSYSSQRSVQASFSEFVDMLMNNEGPGATPIYLQEWYYQASCPELAEDMPELDIAQYDFRRDLYGEVISTNHQLWLGQRGGVTRLHQDSYTIDVMHVQLVGEKHWTVMGPQAMLPETETGDADLQALADDPAAQLMQCTLTPGDVLYLPALWFHRIKLLSNSIGLGRKCLDQANLQTHIRQRMAELLALALNPEEVKLTHPELFNVVMMRNRVWAKRMGIDLSKLRP</sequence>
<proteinExistence type="predicted"/>
<protein>
    <recommendedName>
        <fullName evidence="1">JmjC domain-containing protein</fullName>
    </recommendedName>
</protein>
<reference evidence="2 3" key="1">
    <citation type="submission" date="2018-08" db="EMBL/GenBank/DDBJ databases">
        <title>Complete genome sequence of JP2-74.</title>
        <authorList>
            <person name="Wu L."/>
        </authorList>
    </citation>
    <scope>NUCLEOTIDE SEQUENCE [LARGE SCALE GENOMIC DNA]</scope>
    <source>
        <strain evidence="2 3">JP2-74</strain>
    </source>
</reference>
<dbReference type="AlphaFoldDB" id="A0AAD0W7Y9"/>
<dbReference type="Gene3D" id="2.60.120.650">
    <property type="entry name" value="Cupin"/>
    <property type="match status" value="1"/>
</dbReference>
<dbReference type="PROSITE" id="PS51184">
    <property type="entry name" value="JMJC"/>
    <property type="match status" value="1"/>
</dbReference>